<evidence type="ECO:0000313" key="1">
    <source>
        <dbReference type="EMBL" id="KAI4465064.1"/>
    </source>
</evidence>
<evidence type="ECO:0000313" key="2">
    <source>
        <dbReference type="Proteomes" id="UP001056778"/>
    </source>
</evidence>
<sequence length="1972" mass="222681">MLIFDQRFDKFHQKYPDVPISCMGVYKIITKFMRTSSVQNIKKQAAPFDAEDVAAIIIIQAPTTSLRRRSLLLGMTSFNQDLERGDEGQRLLFCLWIAEKIIRNKRRLMFSDEATFATNGIVLSQHVTYWNDTNPHFRILSRQQYFQKVHAEDVFVKKKYDELRCEMPGTPRSTFLMVFSPDGSKVASTHGNHNIYVTDVRSGKNIKTLVGHPRTPWCIAFHPTSNQILASGCLGGQVRIWDLSGGSETWTSEIPTVIASIAFHPDDRLLVIATYNELYFWDWSKPEPFLHVATGSIKEKVRYVAFDKLGHKLITGISNSPQTRWERVRSAVPVPRQADRSASPYRRRITPRLISNIPVISYMSENVQTPGATTSTTTATREPLTTVPERERRITACYRNLVREYELLVHRYLQIYRPPTMTDQGTDPMEIELNSITGNNLLGSLNSSNSNSQRSSETDIGTSLPVLGSTSFSSPGNDNRNVSSVTSEVLSGRSLFNTVSEMEFPQRTSLSSLYTSVNNACDDHVYNSSPSTNLTAYAETLNISSSTSTLQPSRLGDLLPNLEGNAVVPNSREIRPSSSVRNVENTLIKENKRIPTTVSNQRNERNSVLAAAVDYSSGIFPNINQRNNINSQIPEIVSEGSISRNYLRSEFVFNQVTEPHSNSNIFTDSSNLNIAAVDINRTQDNTGDSISRSVISTATSSEIHSANRVVADSNLSNSSNSSPKPLSNMNRILNAQELQHLPSNVNMAPDQISSTNVQNTRHINHEEDNANNITPLITTNESYLNLNVTRNANSNFLNSEPRPSTSGIRNRFLESCDYLCSGNDVKLFSSRCCEQSRKRDYPLLLKKNRRSVVDSSSDNSSSEEEELATKRLCTTKVASTDPSLDANDNRVSSILSRQATGDKDTALGDTPINFNRQLEVLVTDLLVHGENSNNYLATIPNTQSTSKTTSEPAGYQACSKNSTIVSINNEQCSSTTATLANTCSRNTENTNTKTTNSTTYTHSGSQRPNRSSRFFSHRVSAFYPTRIQHLRPLSRLRRNSNYLSPAVRNRLRILNTLQNPSRLAGTFALDEVINYSERVGTEDVPESDVGFHPFDPPPEFAAINPENIGIGNMYSNIVQELESSLNDVRNIRASNRLGETSDMLSSFSERLESIMNQSNSILRNLRTSIDTLQPNSQNVTISSNSTDTDQSSTSGSQPRISFRDNNFYLREQTGNQTNDEAAVTSNTTNTLERSTSQEEIYSTASNPVASDHTYPLNSRNSESATNNMSPLMASLHLTVSHIQRQARLLRQQVESIERIDRAMLEVAQLQMMRQMFIEMQCYFRATPCHDNRNSLSRVRQMMAGTRISDSTPYDSPNDDSNNESQNDVREERLRRNGNNSNVPQNSTVVRNQTRKTYPRCIFLMQRCFRRGSAGNIFQRRCLSRDRITRRHSFRRSFAFRSSTSRTPAEFSRHVGNINQLSSDTLRSITRRLEYFLMEHGRHIGRVLEHSRSSTSTEKDEYIMMLRLNQCRSRILGQESYGNSNIRRQTNSVTTDGSTRYNARDMLTAAIENLSGHIMNGTNITQSLRTSIWNVIALSLLLSEILLLQIVDSIPPPSGMNLDPERESLSVRIDQMCSRMLQNRLSGQSQQLTRSLRLTRLAVRHASRALNQTYTARRNSMLSNDRNRDQRRMLLEEINNCLRNIRRHGFVTQISNQRTGTNVENLSRTEWYRTIHSLITRYRRSSVLESSESHTNISNTNTDNAAQTETLRVVGTSGNNAPASSDDDNETYWYNNSQSSNHTSDERSDHTRPLYRTNNVNLFNLLNTEEQNSSALSRNHSWNIPTVQINDVPISQYQSQWHPRLLTSRQRVPERFLELRTYPIESIYRHRLLRPPHTNNPFEADFDESVREQLYDSDIMTPITPNHRIQVWEFSSGVVPNINNALKNVVVNECKIHNDASVDIANNGSILVTLLPSGGYLNGTNRLGSINET</sequence>
<organism evidence="1 2">
    <name type="scientific">Holotrichia oblita</name>
    <name type="common">Chafer beetle</name>
    <dbReference type="NCBI Taxonomy" id="644536"/>
    <lineage>
        <taxon>Eukaryota</taxon>
        <taxon>Metazoa</taxon>
        <taxon>Ecdysozoa</taxon>
        <taxon>Arthropoda</taxon>
        <taxon>Hexapoda</taxon>
        <taxon>Insecta</taxon>
        <taxon>Pterygota</taxon>
        <taxon>Neoptera</taxon>
        <taxon>Endopterygota</taxon>
        <taxon>Coleoptera</taxon>
        <taxon>Polyphaga</taxon>
        <taxon>Scarabaeiformia</taxon>
        <taxon>Scarabaeidae</taxon>
        <taxon>Melolonthinae</taxon>
        <taxon>Holotrichia</taxon>
    </lineage>
</organism>
<name>A0ACB9TED4_HOLOL</name>
<keyword evidence="2" id="KW-1185">Reference proteome</keyword>
<reference evidence="1" key="1">
    <citation type="submission" date="2022-04" db="EMBL/GenBank/DDBJ databases">
        <title>Chromosome-scale genome assembly of Holotrichia oblita Faldermann.</title>
        <authorList>
            <person name="Rongchong L."/>
        </authorList>
    </citation>
    <scope>NUCLEOTIDE SEQUENCE</scope>
    <source>
        <strain evidence="1">81SQS9</strain>
    </source>
</reference>
<proteinExistence type="predicted"/>
<dbReference type="EMBL" id="CM043017">
    <property type="protein sequence ID" value="KAI4465064.1"/>
    <property type="molecule type" value="Genomic_DNA"/>
</dbReference>
<comment type="caution">
    <text evidence="1">The sequence shown here is derived from an EMBL/GenBank/DDBJ whole genome shotgun (WGS) entry which is preliminary data.</text>
</comment>
<accession>A0ACB9TED4</accession>
<protein>
    <submittedName>
        <fullName evidence="1">Activating molecule in becn1-regulated autophagy protein 1</fullName>
    </submittedName>
</protein>
<dbReference type="Proteomes" id="UP001056778">
    <property type="component" value="Chromosome 3"/>
</dbReference>
<gene>
    <name evidence="1" type="ORF">MML48_3g00003575</name>
</gene>